<keyword evidence="4 7" id="KW-0812">Transmembrane</keyword>
<protein>
    <submittedName>
        <fullName evidence="9">DedA family protein</fullName>
    </submittedName>
</protein>
<reference evidence="9 10" key="1">
    <citation type="journal article" date="2019" name="Sci. Transl. Med.">
        <title>Quorum sensing between bacterial species on the skin protects against epidermal injury in atopic dermatitis.</title>
        <authorList>
            <person name="Williams M.R."/>
        </authorList>
    </citation>
    <scope>NUCLEOTIDE SEQUENCE [LARGE SCALE GENOMIC DNA]</scope>
    <source>
        <strain evidence="9 10">E7</strain>
    </source>
</reference>
<name>A0A4Q9WDP1_STALU</name>
<evidence type="ECO:0000256" key="1">
    <source>
        <dbReference type="ARBA" id="ARBA00004651"/>
    </source>
</evidence>
<dbReference type="InterPro" id="IPR051311">
    <property type="entry name" value="DedA_domain"/>
</dbReference>
<evidence type="ECO:0000256" key="6">
    <source>
        <dbReference type="ARBA" id="ARBA00023136"/>
    </source>
</evidence>
<proteinExistence type="inferred from homology"/>
<evidence type="ECO:0000313" key="9">
    <source>
        <dbReference type="EMBL" id="TBW73551.1"/>
    </source>
</evidence>
<dbReference type="InterPro" id="IPR032816">
    <property type="entry name" value="VTT_dom"/>
</dbReference>
<keyword evidence="3" id="KW-1003">Cell membrane</keyword>
<dbReference type="AlphaFoldDB" id="A0A4Q9WDP1"/>
<sequence>MEQIITDFINQWGYTAIFILILLENVLPVVPSEIILTFAGLMSVKSGLSIAILFTISTIASFIGLLILFYLCRLISENSLYRFVDKYGKWVKLKSKDLKRANDWFKKYGAWAVLLCRFIPVLRVLITIPAGINRMNVVKFVTLSLLGTTIWNFALILLGRVLSDSFDVLMNALHTYSYVMYIILIIAILYLAYRLFFKKGKNIK</sequence>
<dbReference type="RefSeq" id="WP_002492486.1">
    <property type="nucleotide sequence ID" value="NZ_AP021848.1"/>
</dbReference>
<evidence type="ECO:0000313" key="10">
    <source>
        <dbReference type="Proteomes" id="UP000293637"/>
    </source>
</evidence>
<dbReference type="PANTHER" id="PTHR42709">
    <property type="entry name" value="ALKALINE PHOSPHATASE LIKE PROTEIN"/>
    <property type="match status" value="1"/>
</dbReference>
<evidence type="ECO:0000256" key="2">
    <source>
        <dbReference type="ARBA" id="ARBA00010792"/>
    </source>
</evidence>
<dbReference type="GO" id="GO:0005886">
    <property type="term" value="C:plasma membrane"/>
    <property type="evidence" value="ECO:0007669"/>
    <property type="project" value="UniProtKB-SubCell"/>
</dbReference>
<comment type="subcellular location">
    <subcellularLocation>
        <location evidence="1">Cell membrane</location>
        <topology evidence="1">Multi-pass membrane protein</topology>
    </subcellularLocation>
</comment>
<gene>
    <name evidence="9" type="ORF">EQ812_01750</name>
</gene>
<dbReference type="GeneID" id="58091203"/>
<dbReference type="Proteomes" id="UP000293637">
    <property type="component" value="Unassembled WGS sequence"/>
</dbReference>
<feature type="transmembrane region" description="Helical" evidence="7">
    <location>
        <begin position="138"/>
        <end position="158"/>
    </location>
</feature>
<feature type="transmembrane region" description="Helical" evidence="7">
    <location>
        <begin position="12"/>
        <end position="36"/>
    </location>
</feature>
<evidence type="ECO:0000259" key="8">
    <source>
        <dbReference type="Pfam" id="PF09335"/>
    </source>
</evidence>
<evidence type="ECO:0000256" key="3">
    <source>
        <dbReference type="ARBA" id="ARBA00022475"/>
    </source>
</evidence>
<dbReference type="Pfam" id="PF09335">
    <property type="entry name" value="VTT_dom"/>
    <property type="match status" value="1"/>
</dbReference>
<evidence type="ECO:0000256" key="5">
    <source>
        <dbReference type="ARBA" id="ARBA00022989"/>
    </source>
</evidence>
<evidence type="ECO:0000256" key="4">
    <source>
        <dbReference type="ARBA" id="ARBA00022692"/>
    </source>
</evidence>
<keyword evidence="5 7" id="KW-1133">Transmembrane helix</keyword>
<dbReference type="EMBL" id="SCHB01000001">
    <property type="protein sequence ID" value="TBW73551.1"/>
    <property type="molecule type" value="Genomic_DNA"/>
</dbReference>
<feature type="transmembrane region" description="Helical" evidence="7">
    <location>
        <begin position="178"/>
        <end position="197"/>
    </location>
</feature>
<feature type="domain" description="VTT" evidence="8">
    <location>
        <begin position="30"/>
        <end position="160"/>
    </location>
</feature>
<keyword evidence="6 7" id="KW-0472">Membrane</keyword>
<comment type="caution">
    <text evidence="9">The sequence shown here is derived from an EMBL/GenBank/DDBJ whole genome shotgun (WGS) entry which is preliminary data.</text>
</comment>
<evidence type="ECO:0000256" key="7">
    <source>
        <dbReference type="SAM" id="Phobius"/>
    </source>
</evidence>
<dbReference type="PANTHER" id="PTHR42709:SF6">
    <property type="entry name" value="UNDECAPRENYL PHOSPHATE TRANSPORTER A"/>
    <property type="match status" value="1"/>
</dbReference>
<accession>A0A4Q9WDP1</accession>
<feature type="transmembrane region" description="Helical" evidence="7">
    <location>
        <begin position="48"/>
        <end position="71"/>
    </location>
</feature>
<comment type="similarity">
    <text evidence="2">Belongs to the DedA family.</text>
</comment>
<organism evidence="9 10">
    <name type="scientific">Staphylococcus lugdunensis</name>
    <dbReference type="NCBI Taxonomy" id="28035"/>
    <lineage>
        <taxon>Bacteria</taxon>
        <taxon>Bacillati</taxon>
        <taxon>Bacillota</taxon>
        <taxon>Bacilli</taxon>
        <taxon>Bacillales</taxon>
        <taxon>Staphylococcaceae</taxon>
        <taxon>Staphylococcus</taxon>
    </lineage>
</organism>